<reference evidence="1 2" key="1">
    <citation type="journal article" date="2019" name="Int. J. Syst. Evol. Microbiol.">
        <title>The Global Catalogue of Microorganisms (GCM) 10K type strain sequencing project: providing services to taxonomists for standard genome sequencing and annotation.</title>
        <authorList>
            <consortium name="The Broad Institute Genomics Platform"/>
            <consortium name="The Broad Institute Genome Sequencing Center for Infectious Disease"/>
            <person name="Wu L."/>
            <person name="Ma J."/>
        </authorList>
    </citation>
    <scope>NUCLEOTIDE SEQUENCE [LARGE SCALE GENOMIC DNA]</scope>
    <source>
        <strain evidence="1 2">CGMCC 1.12563</strain>
    </source>
</reference>
<dbReference type="Proteomes" id="UP001597187">
    <property type="component" value="Unassembled WGS sequence"/>
</dbReference>
<evidence type="ECO:0000313" key="1">
    <source>
        <dbReference type="EMBL" id="MFD1514195.1"/>
    </source>
</evidence>
<organism evidence="1 2">
    <name type="scientific">Halomarina rubra</name>
    <dbReference type="NCBI Taxonomy" id="2071873"/>
    <lineage>
        <taxon>Archaea</taxon>
        <taxon>Methanobacteriati</taxon>
        <taxon>Methanobacteriota</taxon>
        <taxon>Stenosarchaea group</taxon>
        <taxon>Halobacteria</taxon>
        <taxon>Halobacteriales</taxon>
        <taxon>Natronomonadaceae</taxon>
        <taxon>Halomarina</taxon>
    </lineage>
</organism>
<keyword evidence="2" id="KW-1185">Reference proteome</keyword>
<proteinExistence type="predicted"/>
<sequence>MSNDTGARSDATEENVDDRLTHDRWAAALEAGEPLGLRCGECGYVTATPKAACVRCGSRDVATVSLPTTGTVYTKSTIEVAPGAQGSGYQIALVDLGDARMLGRIADGQRVDIDDTVELADSYEYDGDLVGVFEPRQ</sequence>
<dbReference type="PANTHER" id="PTHR34075:SF5">
    <property type="entry name" value="BLR3430 PROTEIN"/>
    <property type="match status" value="1"/>
</dbReference>
<dbReference type="SUPFAM" id="SSF50249">
    <property type="entry name" value="Nucleic acid-binding proteins"/>
    <property type="match status" value="1"/>
</dbReference>
<accession>A0ABD6AXU4</accession>
<evidence type="ECO:0000313" key="2">
    <source>
        <dbReference type="Proteomes" id="UP001597187"/>
    </source>
</evidence>
<dbReference type="InterPro" id="IPR052513">
    <property type="entry name" value="Thioester_dehydratase-like"/>
</dbReference>
<dbReference type="AlphaFoldDB" id="A0ABD6AXU4"/>
<protein>
    <submittedName>
        <fullName evidence="1">Zn-ribbon domain-containing OB-fold protein</fullName>
    </submittedName>
</protein>
<dbReference type="RefSeq" id="WP_250874167.1">
    <property type="nucleotide sequence ID" value="NZ_JALXFV010000007.1"/>
</dbReference>
<dbReference type="InterPro" id="IPR012340">
    <property type="entry name" value="NA-bd_OB-fold"/>
</dbReference>
<dbReference type="EMBL" id="JBHUDC010000007">
    <property type="protein sequence ID" value="MFD1514195.1"/>
    <property type="molecule type" value="Genomic_DNA"/>
</dbReference>
<dbReference type="PANTHER" id="PTHR34075">
    <property type="entry name" value="BLR3430 PROTEIN"/>
    <property type="match status" value="1"/>
</dbReference>
<gene>
    <name evidence="1" type="ORF">ACFSBT_13005</name>
</gene>
<dbReference type="Gene3D" id="6.10.30.10">
    <property type="match status" value="1"/>
</dbReference>
<name>A0ABD6AXU4_9EURY</name>
<comment type="caution">
    <text evidence="1">The sequence shown here is derived from an EMBL/GenBank/DDBJ whole genome shotgun (WGS) entry which is preliminary data.</text>
</comment>